<keyword evidence="1" id="KW-0732">Signal</keyword>
<evidence type="ECO:0000313" key="3">
    <source>
        <dbReference type="Proteomes" id="UP001153069"/>
    </source>
</evidence>
<evidence type="ECO:0008006" key="4">
    <source>
        <dbReference type="Google" id="ProtNLM"/>
    </source>
</evidence>
<gene>
    <name evidence="2" type="ORF">SEMRO_740_G195620.1</name>
</gene>
<proteinExistence type="predicted"/>
<accession>A0A9N8EAV7</accession>
<evidence type="ECO:0000313" key="2">
    <source>
        <dbReference type="EMBL" id="CAB9515819.1"/>
    </source>
</evidence>
<comment type="caution">
    <text evidence="2">The sequence shown here is derived from an EMBL/GenBank/DDBJ whole genome shotgun (WGS) entry which is preliminary data.</text>
</comment>
<dbReference type="Gene3D" id="3.90.550.10">
    <property type="entry name" value="Spore Coat Polysaccharide Biosynthesis Protein SpsA, Chain A"/>
    <property type="match status" value="1"/>
</dbReference>
<evidence type="ECO:0000256" key="1">
    <source>
        <dbReference type="SAM" id="SignalP"/>
    </source>
</evidence>
<reference evidence="2" key="1">
    <citation type="submission" date="2020-06" db="EMBL/GenBank/DDBJ databases">
        <authorList>
            <consortium name="Plant Systems Biology data submission"/>
        </authorList>
    </citation>
    <scope>NUCLEOTIDE SEQUENCE</scope>
    <source>
        <strain evidence="2">D6</strain>
    </source>
</reference>
<name>A0A9N8EAV7_9STRA</name>
<feature type="chain" id="PRO_5040346927" description="Hexosyltransferase" evidence="1">
    <location>
        <begin position="18"/>
        <end position="374"/>
    </location>
</feature>
<protein>
    <recommendedName>
        <fullName evidence="4">Hexosyltransferase</fullName>
    </recommendedName>
</protein>
<dbReference type="InterPro" id="IPR029044">
    <property type="entry name" value="Nucleotide-diphossugar_trans"/>
</dbReference>
<feature type="signal peptide" evidence="1">
    <location>
        <begin position="1"/>
        <end position="17"/>
    </location>
</feature>
<dbReference type="Proteomes" id="UP001153069">
    <property type="component" value="Unassembled WGS sequence"/>
</dbReference>
<dbReference type="SUPFAM" id="SSF53448">
    <property type="entry name" value="Nucleotide-diphospho-sugar transferases"/>
    <property type="match status" value="1"/>
</dbReference>
<keyword evidence="3" id="KW-1185">Reference proteome</keyword>
<dbReference type="AlphaFoldDB" id="A0A9N8EAV7"/>
<organism evidence="2 3">
    <name type="scientific">Seminavis robusta</name>
    <dbReference type="NCBI Taxonomy" id="568900"/>
    <lineage>
        <taxon>Eukaryota</taxon>
        <taxon>Sar</taxon>
        <taxon>Stramenopiles</taxon>
        <taxon>Ochrophyta</taxon>
        <taxon>Bacillariophyta</taxon>
        <taxon>Bacillariophyceae</taxon>
        <taxon>Bacillariophycidae</taxon>
        <taxon>Naviculales</taxon>
        <taxon>Naviculaceae</taxon>
        <taxon>Seminavis</taxon>
    </lineage>
</organism>
<sequence>MSTRSVVVIFLFGVCLGLSVAGMQFSLQLGSTTGDCPSSSYKESLSANAPPSTTTSSTTSLEPLHILFGMSGNDPGFFEEFQVCLKSVLLNAPHQRATHIHIMADQEAFQTLHHTNATHKGIFETIQLQGAPWFQDITISTYNVQSHVDQWSEYIRQRVNHQNYPATEHHTVGAYFRLFPQQVIPNPPEFMLYLDTDVAVMANMAGMLPYADPTYTFIMSESCTGVMWIHVPKLDQFWNHYVPQRKWDIRIEHDQNLILGVAQAFPNDPIVQVLSPTWDLQVAKHWRHVTRQQLLALRPDGIGLIHYNGGGASKGSSFRVSDFVTKDWAQDGWAIPALYYRELPWEWVKFMGRMMVEERGGGGGTIRIQTTTKH</sequence>
<dbReference type="EMBL" id="CAICTM010000739">
    <property type="protein sequence ID" value="CAB9515819.1"/>
    <property type="molecule type" value="Genomic_DNA"/>
</dbReference>